<dbReference type="eggNOG" id="ENOG502RZHQ">
    <property type="taxonomic scope" value="Eukaryota"/>
</dbReference>
<evidence type="ECO:0000256" key="7">
    <source>
        <dbReference type="ARBA" id="ARBA00022729"/>
    </source>
</evidence>
<dbReference type="GO" id="GO:0008083">
    <property type="term" value="F:growth factor activity"/>
    <property type="evidence" value="ECO:0000318"/>
    <property type="project" value="GO_Central"/>
</dbReference>
<comment type="caution">
    <text evidence="17">Lacks conserved residue(s) required for the propagation of feature annotation.</text>
</comment>
<dbReference type="Ensembl" id="ENSLOCT00000014878.1">
    <property type="protein sequence ID" value="ENSLOCP00000014849.1"/>
    <property type="gene ID" value="ENSLOCG00000012070.1"/>
</dbReference>
<evidence type="ECO:0000256" key="6">
    <source>
        <dbReference type="ARBA" id="ARBA00022692"/>
    </source>
</evidence>
<evidence type="ECO:0000256" key="19">
    <source>
        <dbReference type="SAM" id="SignalP"/>
    </source>
</evidence>
<dbReference type="GO" id="GO:0005154">
    <property type="term" value="F:epidermal growth factor receptor binding"/>
    <property type="evidence" value="ECO:0000318"/>
    <property type="project" value="GO_Central"/>
</dbReference>
<name>W5N2J0_LEPOC</name>
<dbReference type="GO" id="GO:0045840">
    <property type="term" value="P:positive regulation of mitotic nuclear division"/>
    <property type="evidence" value="ECO:0000318"/>
    <property type="project" value="GO_Central"/>
</dbReference>
<dbReference type="OMA" id="QPKRKGH"/>
<reference evidence="22" key="1">
    <citation type="submission" date="2011-12" db="EMBL/GenBank/DDBJ databases">
        <title>The Draft Genome of Lepisosteus oculatus.</title>
        <authorList>
            <consortium name="The Broad Institute Genome Assembly &amp; Analysis Group"/>
            <consortium name="Computational R&amp;D Group"/>
            <consortium name="and Sequencing Platform"/>
            <person name="Di Palma F."/>
            <person name="Alfoldi J."/>
            <person name="Johnson J."/>
            <person name="Berlin A."/>
            <person name="Gnerre S."/>
            <person name="Jaffe D."/>
            <person name="MacCallum I."/>
            <person name="Young S."/>
            <person name="Walker B.J."/>
            <person name="Lander E.S."/>
            <person name="Lindblad-Toh K."/>
        </authorList>
    </citation>
    <scope>NUCLEOTIDE SEQUENCE [LARGE SCALE GENOMIC DNA]</scope>
</reference>
<dbReference type="FunFam" id="2.10.25.10:FF:000342">
    <property type="entry name" value="Betacellulin preproprotein"/>
    <property type="match status" value="1"/>
</dbReference>
<dbReference type="PRINTS" id="PR00009">
    <property type="entry name" value="EGFTGF"/>
</dbReference>
<dbReference type="STRING" id="7918.ENSLOCP00000014849"/>
<dbReference type="Bgee" id="ENSLOCG00000012070">
    <property type="expression patterns" value="Expressed in heart and 13 other cell types or tissues"/>
</dbReference>
<dbReference type="PANTHER" id="PTHR10740:SF3">
    <property type="entry name" value="PROBETACELLULIN"/>
    <property type="match status" value="1"/>
</dbReference>
<dbReference type="SUPFAM" id="SSF57196">
    <property type="entry name" value="EGF/Laminin"/>
    <property type="match status" value="1"/>
</dbReference>
<evidence type="ECO:0000256" key="1">
    <source>
        <dbReference type="ARBA" id="ARBA00004239"/>
    </source>
</evidence>
<evidence type="ECO:0000256" key="3">
    <source>
        <dbReference type="ARBA" id="ARBA00022475"/>
    </source>
</evidence>
<dbReference type="HOGENOM" id="CLU_112513_1_0_1"/>
<evidence type="ECO:0000313" key="21">
    <source>
        <dbReference type="Ensembl" id="ENSLOCP00000014849.1"/>
    </source>
</evidence>
<keyword evidence="10 18" id="KW-0472">Membrane</keyword>
<evidence type="ECO:0000259" key="20">
    <source>
        <dbReference type="PROSITE" id="PS50026"/>
    </source>
</evidence>
<evidence type="ECO:0000256" key="2">
    <source>
        <dbReference type="ARBA" id="ARBA00004251"/>
    </source>
</evidence>
<dbReference type="GO" id="GO:0005615">
    <property type="term" value="C:extracellular space"/>
    <property type="evidence" value="ECO:0000318"/>
    <property type="project" value="GO_Central"/>
</dbReference>
<evidence type="ECO:0000256" key="15">
    <source>
        <dbReference type="ARBA" id="ARBA00061748"/>
    </source>
</evidence>
<protein>
    <recommendedName>
        <fullName evidence="16">Probetacellulin</fullName>
    </recommendedName>
</protein>
<feature type="transmembrane region" description="Helical" evidence="18">
    <location>
        <begin position="112"/>
        <end position="136"/>
    </location>
</feature>
<evidence type="ECO:0000256" key="18">
    <source>
        <dbReference type="SAM" id="Phobius"/>
    </source>
</evidence>
<feature type="chain" id="PRO_5004867081" description="Probetacellulin" evidence="19">
    <location>
        <begin position="24"/>
        <end position="183"/>
    </location>
</feature>
<keyword evidence="13" id="KW-0497">Mitogen</keyword>
<dbReference type="GO" id="GO:0005886">
    <property type="term" value="C:plasma membrane"/>
    <property type="evidence" value="ECO:0007669"/>
    <property type="project" value="UniProtKB-SubCell"/>
</dbReference>
<dbReference type="FunCoup" id="W5N2J0">
    <property type="interactions" value="676"/>
</dbReference>
<keyword evidence="22" id="KW-1185">Reference proteome</keyword>
<dbReference type="Proteomes" id="UP000018468">
    <property type="component" value="Linkage group LG2"/>
</dbReference>
<keyword evidence="7 19" id="KW-0732">Signal</keyword>
<reference evidence="21" key="2">
    <citation type="submission" date="2025-08" db="UniProtKB">
        <authorList>
            <consortium name="Ensembl"/>
        </authorList>
    </citation>
    <scope>IDENTIFICATION</scope>
</reference>
<evidence type="ECO:0000256" key="9">
    <source>
        <dbReference type="ARBA" id="ARBA00023030"/>
    </source>
</evidence>
<feature type="signal peptide" evidence="19">
    <location>
        <begin position="1"/>
        <end position="23"/>
    </location>
</feature>
<comment type="subcellular location">
    <subcellularLocation>
        <location evidence="2">Cell membrane</location>
        <topology evidence="2">Single-pass type I membrane protein</topology>
    </subcellularLocation>
    <subcellularLocation>
        <location evidence="1">Secreted</location>
        <location evidence="1">Extracellular space</location>
    </subcellularLocation>
</comment>
<evidence type="ECO:0000256" key="12">
    <source>
        <dbReference type="ARBA" id="ARBA00023180"/>
    </source>
</evidence>
<feature type="domain" description="EGF-like" evidence="20">
    <location>
        <begin position="66"/>
        <end position="98"/>
    </location>
</feature>
<keyword evidence="11 17" id="KW-1015">Disulfide bond</keyword>
<reference evidence="21" key="3">
    <citation type="submission" date="2025-09" db="UniProtKB">
        <authorList>
            <consortium name="Ensembl"/>
        </authorList>
    </citation>
    <scope>IDENTIFICATION</scope>
</reference>
<keyword evidence="4" id="KW-0964">Secreted</keyword>
<evidence type="ECO:0000256" key="11">
    <source>
        <dbReference type="ARBA" id="ARBA00023157"/>
    </source>
</evidence>
<dbReference type="PANTHER" id="PTHR10740">
    <property type="entry name" value="TRANSFORMING GROWTH FACTOR ALPHA"/>
    <property type="match status" value="1"/>
</dbReference>
<dbReference type="GeneTree" id="ENSGT00940000160508"/>
<evidence type="ECO:0000313" key="22">
    <source>
        <dbReference type="Proteomes" id="UP000018468"/>
    </source>
</evidence>
<dbReference type="InterPro" id="IPR000742">
    <property type="entry name" value="EGF"/>
</dbReference>
<keyword evidence="6 18" id="KW-0812">Transmembrane</keyword>
<evidence type="ECO:0000256" key="4">
    <source>
        <dbReference type="ARBA" id="ARBA00022525"/>
    </source>
</evidence>
<dbReference type="GO" id="GO:0051781">
    <property type="term" value="P:positive regulation of cell division"/>
    <property type="evidence" value="ECO:0007669"/>
    <property type="project" value="UniProtKB-KW"/>
</dbReference>
<evidence type="ECO:0000256" key="17">
    <source>
        <dbReference type="PROSITE-ProRule" id="PRU00076"/>
    </source>
</evidence>
<evidence type="ECO:0000256" key="8">
    <source>
        <dbReference type="ARBA" id="ARBA00022989"/>
    </source>
</evidence>
<keyword evidence="5 17" id="KW-0245">EGF-like domain</keyword>
<dbReference type="InParanoid" id="W5N2J0"/>
<dbReference type="EMBL" id="AHAT01017246">
    <property type="status" value="NOT_ANNOTATED_CDS"/>
    <property type="molecule type" value="Genomic_DNA"/>
</dbReference>
<dbReference type="PROSITE" id="PS00022">
    <property type="entry name" value="EGF_1"/>
    <property type="match status" value="1"/>
</dbReference>
<proteinExistence type="predicted"/>
<accession>W5N2J0</accession>
<evidence type="ECO:0000256" key="5">
    <source>
        <dbReference type="ARBA" id="ARBA00022536"/>
    </source>
</evidence>
<comment type="function">
    <text evidence="14">Growth factor that binds to EGFR, ERBB4 and other EGF receptor family members. Potent mitogen for retinal pigment epithelial cells and vascular smooth muscle cells.</text>
</comment>
<keyword evidence="8 18" id="KW-1133">Transmembrane helix</keyword>
<evidence type="ECO:0000256" key="16">
    <source>
        <dbReference type="ARBA" id="ARBA00067155"/>
    </source>
</evidence>
<dbReference type="AlphaFoldDB" id="W5N2J0"/>
<dbReference type="PROSITE" id="PS01186">
    <property type="entry name" value="EGF_2"/>
    <property type="match status" value="1"/>
</dbReference>
<dbReference type="GO" id="GO:0030297">
    <property type="term" value="F:transmembrane receptor protein tyrosine kinase activator activity"/>
    <property type="evidence" value="ECO:0007669"/>
    <property type="project" value="UniProtKB-ARBA"/>
</dbReference>
<dbReference type="GO" id="GO:0008284">
    <property type="term" value="P:positive regulation of cell population proliferation"/>
    <property type="evidence" value="ECO:0000318"/>
    <property type="project" value="GO_Central"/>
</dbReference>
<evidence type="ECO:0000256" key="14">
    <source>
        <dbReference type="ARBA" id="ARBA00059223"/>
    </source>
</evidence>
<evidence type="ECO:0000256" key="10">
    <source>
        <dbReference type="ARBA" id="ARBA00023136"/>
    </source>
</evidence>
<dbReference type="GO" id="GO:0007173">
    <property type="term" value="P:epidermal growth factor receptor signaling pathway"/>
    <property type="evidence" value="ECO:0000318"/>
    <property type="project" value="GO_Central"/>
</dbReference>
<keyword evidence="12" id="KW-0325">Glycoprotein</keyword>
<comment type="subunit">
    <text evidence="15">Monomer. Interacts with EGFR and ERBB4.</text>
</comment>
<dbReference type="Gene3D" id="2.10.25.10">
    <property type="entry name" value="Laminin"/>
    <property type="match status" value="1"/>
</dbReference>
<keyword evidence="3" id="KW-1003">Cell membrane</keyword>
<dbReference type="PROSITE" id="PS50026">
    <property type="entry name" value="EGF_3"/>
    <property type="match status" value="1"/>
</dbReference>
<sequence length="183" mass="20892">NDLIKKMIFVIISCLALCKYAHADSNVTKEPESEVVSCGHHGNKTCTAVTKVEKWSGHFSNCPEEYIDYCIKGKCRFVVDVQQPACICERGYIGHRCELLDFFYQKTEQKQIIIASVIAALVFLILLIIFICCCAHRRKLCFKRRKRKEEKTEEIEKLNTILSEKPESHSVSVNVDASETNTV</sequence>
<feature type="disulfide bond" evidence="17">
    <location>
        <begin position="88"/>
        <end position="97"/>
    </location>
</feature>
<organism evidence="21 22">
    <name type="scientific">Lepisosteus oculatus</name>
    <name type="common">Spotted gar</name>
    <dbReference type="NCBI Taxonomy" id="7918"/>
    <lineage>
        <taxon>Eukaryota</taxon>
        <taxon>Metazoa</taxon>
        <taxon>Chordata</taxon>
        <taxon>Craniata</taxon>
        <taxon>Vertebrata</taxon>
        <taxon>Euteleostomi</taxon>
        <taxon>Actinopterygii</taxon>
        <taxon>Neopterygii</taxon>
        <taxon>Holostei</taxon>
        <taxon>Semionotiformes</taxon>
        <taxon>Lepisosteidae</taxon>
        <taxon>Lepisosteus</taxon>
    </lineage>
</organism>
<keyword evidence="9" id="KW-0339">Growth factor</keyword>
<evidence type="ECO:0000256" key="13">
    <source>
        <dbReference type="ARBA" id="ARBA00023246"/>
    </source>
</evidence>